<dbReference type="Proteomes" id="UP000190188">
    <property type="component" value="Unassembled WGS sequence"/>
</dbReference>
<dbReference type="InterPro" id="IPR036291">
    <property type="entry name" value="NAD(P)-bd_dom_sf"/>
</dbReference>
<dbReference type="InterPro" id="IPR055170">
    <property type="entry name" value="GFO_IDH_MocA-like_dom"/>
</dbReference>
<dbReference type="GO" id="GO:0016491">
    <property type="term" value="F:oxidoreductase activity"/>
    <property type="evidence" value="ECO:0007669"/>
    <property type="project" value="UniProtKB-KW"/>
</dbReference>
<feature type="domain" description="GFO/IDH/MocA-like oxidoreductase" evidence="3">
    <location>
        <begin position="134"/>
        <end position="272"/>
    </location>
</feature>
<feature type="domain" description="Gfo/Idh/MocA-like oxidoreductase N-terminal" evidence="2">
    <location>
        <begin position="2"/>
        <end position="120"/>
    </location>
</feature>
<evidence type="ECO:0000259" key="3">
    <source>
        <dbReference type="Pfam" id="PF22725"/>
    </source>
</evidence>
<dbReference type="EMBL" id="MSZX01000020">
    <property type="protein sequence ID" value="OPA73277.1"/>
    <property type="molecule type" value="Genomic_DNA"/>
</dbReference>
<comment type="caution">
    <text evidence="4">The sequence shown here is derived from an EMBL/GenBank/DDBJ whole genome shotgun (WGS) entry which is preliminary data.</text>
</comment>
<dbReference type="STRING" id="1324314.BVG16_29810"/>
<organism evidence="4 5">
    <name type="scientific">Paenibacillus selenitireducens</name>
    <dbReference type="NCBI Taxonomy" id="1324314"/>
    <lineage>
        <taxon>Bacteria</taxon>
        <taxon>Bacillati</taxon>
        <taxon>Bacillota</taxon>
        <taxon>Bacilli</taxon>
        <taxon>Bacillales</taxon>
        <taxon>Paenibacillaceae</taxon>
        <taxon>Paenibacillus</taxon>
    </lineage>
</organism>
<accession>A0A1T2X082</accession>
<dbReference type="Pfam" id="PF01408">
    <property type="entry name" value="GFO_IDH_MocA"/>
    <property type="match status" value="1"/>
</dbReference>
<dbReference type="Pfam" id="PF22725">
    <property type="entry name" value="GFO_IDH_MocA_C3"/>
    <property type="match status" value="1"/>
</dbReference>
<gene>
    <name evidence="4" type="ORF">BVG16_29810</name>
</gene>
<evidence type="ECO:0000259" key="2">
    <source>
        <dbReference type="Pfam" id="PF01408"/>
    </source>
</evidence>
<dbReference type="Gene3D" id="3.30.360.10">
    <property type="entry name" value="Dihydrodipicolinate Reductase, domain 2"/>
    <property type="match status" value="1"/>
</dbReference>
<dbReference type="SUPFAM" id="SSF55347">
    <property type="entry name" value="Glyceraldehyde-3-phosphate dehydrogenase-like, C-terminal domain"/>
    <property type="match status" value="1"/>
</dbReference>
<dbReference type="GO" id="GO:0000166">
    <property type="term" value="F:nucleotide binding"/>
    <property type="evidence" value="ECO:0007669"/>
    <property type="project" value="InterPro"/>
</dbReference>
<dbReference type="OrthoDB" id="2514745at2"/>
<dbReference type="SUPFAM" id="SSF51735">
    <property type="entry name" value="NAD(P)-binding Rossmann-fold domains"/>
    <property type="match status" value="1"/>
</dbReference>
<evidence type="ECO:0000256" key="1">
    <source>
        <dbReference type="ARBA" id="ARBA00023002"/>
    </source>
</evidence>
<sequence length="364" mass="40712">MRFYLVGAGVIGRTHAAAIQKLQGEEEIEIKVADPNPQALAGFAELYPEAATYSDAQTMLAEAAKEDDIVIVGTPPFTHCELSKLGLESGRHVLCEKPLVMNRREAEELLEIAARNNRQLGCCSVRFLGLPKMEEVKKLLDSGVLGDIYKVTFVYRGQRSRPGVEYQPESKWFLDRSKSAGGIVMDWGPYDFSVINDLLKPVAVEVAAAWTSKPQTQVDPVDTVYDVEGHVGAMLKYHLNNANPVWVQYERASCTHGEAYYHVEIEGTLGAVRWSPYFETDQIVYTCDANGEIEEKVSEVVNQSEFGMMDHPVYFFYRKVKGLDSQAVVNDQAVFNFLCLQAIYDCAETGDPQHIQSELRNLIV</sequence>
<keyword evidence="5" id="KW-1185">Reference proteome</keyword>
<dbReference type="AlphaFoldDB" id="A0A1T2X082"/>
<dbReference type="InterPro" id="IPR050463">
    <property type="entry name" value="Gfo/Idh/MocA_oxidrdct_glycsds"/>
</dbReference>
<evidence type="ECO:0000313" key="4">
    <source>
        <dbReference type="EMBL" id="OPA73277.1"/>
    </source>
</evidence>
<name>A0A1T2X082_9BACL</name>
<dbReference type="PANTHER" id="PTHR43818">
    <property type="entry name" value="BCDNA.GH03377"/>
    <property type="match status" value="1"/>
</dbReference>
<keyword evidence="1" id="KW-0560">Oxidoreductase</keyword>
<dbReference type="InterPro" id="IPR000683">
    <property type="entry name" value="Gfo/Idh/MocA-like_OxRdtase_N"/>
</dbReference>
<dbReference type="Gene3D" id="3.40.50.720">
    <property type="entry name" value="NAD(P)-binding Rossmann-like Domain"/>
    <property type="match status" value="1"/>
</dbReference>
<dbReference type="RefSeq" id="WP_078502846.1">
    <property type="nucleotide sequence ID" value="NZ_MSZX01000020.1"/>
</dbReference>
<evidence type="ECO:0008006" key="6">
    <source>
        <dbReference type="Google" id="ProtNLM"/>
    </source>
</evidence>
<proteinExistence type="predicted"/>
<protein>
    <recommendedName>
        <fullName evidence="6">Oxidoreductase</fullName>
    </recommendedName>
</protein>
<reference evidence="4 5" key="1">
    <citation type="submission" date="2017-01" db="EMBL/GenBank/DDBJ databases">
        <title>Genome analysis of Paenibacillus selenitrireducens ES3-24.</title>
        <authorList>
            <person name="Xu D."/>
            <person name="Yao R."/>
            <person name="Zheng S."/>
        </authorList>
    </citation>
    <scope>NUCLEOTIDE SEQUENCE [LARGE SCALE GENOMIC DNA]</scope>
    <source>
        <strain evidence="4 5">ES3-24</strain>
    </source>
</reference>
<dbReference type="PANTHER" id="PTHR43818:SF11">
    <property type="entry name" value="BCDNA.GH03377"/>
    <property type="match status" value="1"/>
</dbReference>
<evidence type="ECO:0000313" key="5">
    <source>
        <dbReference type="Proteomes" id="UP000190188"/>
    </source>
</evidence>